<evidence type="ECO:0000256" key="3">
    <source>
        <dbReference type="SAM" id="Phobius"/>
    </source>
</evidence>
<feature type="compositionally biased region" description="Basic and acidic residues" evidence="2">
    <location>
        <begin position="249"/>
        <end position="273"/>
    </location>
</feature>
<feature type="region of interest" description="Disordered" evidence="2">
    <location>
        <begin position="540"/>
        <end position="560"/>
    </location>
</feature>
<protein>
    <submittedName>
        <fullName evidence="5">PERQ amino acid-rich with GYF domain-containing 2 isoform X1</fullName>
    </submittedName>
</protein>
<dbReference type="InterPro" id="IPR051640">
    <property type="entry name" value="GRB10-interact_GYF"/>
</dbReference>
<feature type="transmembrane region" description="Helical" evidence="3">
    <location>
        <begin position="1505"/>
        <end position="1528"/>
    </location>
</feature>
<feature type="region of interest" description="Disordered" evidence="2">
    <location>
        <begin position="212"/>
        <end position="461"/>
    </location>
</feature>
<feature type="compositionally biased region" description="Basic and acidic residues" evidence="2">
    <location>
        <begin position="745"/>
        <end position="942"/>
    </location>
</feature>
<feature type="compositionally biased region" description="Polar residues" evidence="2">
    <location>
        <begin position="402"/>
        <end position="413"/>
    </location>
</feature>
<dbReference type="InterPro" id="IPR035445">
    <property type="entry name" value="GYF-like_dom_sf"/>
</dbReference>
<dbReference type="Gene3D" id="3.30.1490.40">
    <property type="match status" value="1"/>
</dbReference>
<feature type="compositionally biased region" description="Basic and acidic residues" evidence="2">
    <location>
        <begin position="156"/>
        <end position="180"/>
    </location>
</feature>
<feature type="region of interest" description="Disordered" evidence="2">
    <location>
        <begin position="156"/>
        <end position="197"/>
    </location>
</feature>
<dbReference type="Pfam" id="PF15756">
    <property type="entry name" value="DUF4690"/>
    <property type="match status" value="1"/>
</dbReference>
<feature type="transmembrane region" description="Helical" evidence="3">
    <location>
        <begin position="1425"/>
        <end position="1443"/>
    </location>
</feature>
<evidence type="ECO:0000256" key="1">
    <source>
        <dbReference type="ARBA" id="ARBA00038015"/>
    </source>
</evidence>
<feature type="region of interest" description="Disordered" evidence="2">
    <location>
        <begin position="1049"/>
        <end position="1069"/>
    </location>
</feature>
<keyword evidence="3" id="KW-1133">Transmembrane helix</keyword>
<dbReference type="Proteomes" id="UP001295444">
    <property type="component" value="Chromosome 02"/>
</dbReference>
<dbReference type="InterPro" id="IPR003169">
    <property type="entry name" value="GYF"/>
</dbReference>
<dbReference type="GO" id="GO:1990635">
    <property type="term" value="C:proximal dendrite"/>
    <property type="evidence" value="ECO:0007669"/>
    <property type="project" value="TreeGrafter"/>
</dbReference>
<evidence type="ECO:0000256" key="2">
    <source>
        <dbReference type="SAM" id="MobiDB-lite"/>
    </source>
</evidence>
<keyword evidence="3" id="KW-0472">Membrane</keyword>
<dbReference type="GO" id="GO:0051216">
    <property type="term" value="P:cartilage development"/>
    <property type="evidence" value="ECO:0007669"/>
    <property type="project" value="InterPro"/>
</dbReference>
<feature type="compositionally biased region" description="Low complexity" evidence="2">
    <location>
        <begin position="1053"/>
        <end position="1063"/>
    </location>
</feature>
<feature type="compositionally biased region" description="Basic and acidic residues" evidence="2">
    <location>
        <begin position="317"/>
        <end position="370"/>
    </location>
</feature>
<dbReference type="GO" id="GO:0016020">
    <property type="term" value="C:membrane"/>
    <property type="evidence" value="ECO:0007669"/>
    <property type="project" value="TreeGrafter"/>
</dbReference>
<dbReference type="SUPFAM" id="SSF55277">
    <property type="entry name" value="GYF domain"/>
    <property type="match status" value="1"/>
</dbReference>
<evidence type="ECO:0000313" key="6">
    <source>
        <dbReference type="Proteomes" id="UP001295444"/>
    </source>
</evidence>
<feature type="compositionally biased region" description="Low complexity" evidence="2">
    <location>
        <begin position="943"/>
        <end position="964"/>
    </location>
</feature>
<dbReference type="PROSITE" id="PS50829">
    <property type="entry name" value="GYF"/>
    <property type="match status" value="1"/>
</dbReference>
<sequence length="1534" mass="175560">MTAETQTLNFGPEWLRALSGGGSVISPPLSPALSKYKLADYRYGREEMLALYIKDNKVPSDLLDKEFMPILKEEPLLPLALVPFTEEEQRNFSMSVNSAAVLRLMGRGSSGGGGTVVGAPRGRSSSRGRGRGRGEGGFYQRSFDEVEIGFGRGAREMHRSQSWEERGDRRFEKPARKEPAARPPFEDGNTAPTVRKHEFIRSESVNWRSLREELNGEEEEGGGVWRTAAPRREGERWRSNSPDGARGTVWREHPERRRRFDYDFRERDDERGYRRPRSGSGSAEDERDSLPEWCLEDAEDETGTFDSSGAFLPSKKVQKEPIPEEQELDFRASGEGLEHSDSDRSHSEEAKEPDPSQADEQAKESSRRDTFVVQAAPVSEQEHRMSSPAKWTEPCSEPPIQKNASPPIVNSTEQEVKPQTPPTPATTPNHRDDSSLHSHRGSKETFVPCKPHSPSPVLSQSNVVRQIHDPLPSPTIHPIPTPQLDTTTGPIPPTICGAPGMGTVPQETDEEDGLEHLEQQAQQLVAYLQDGTLDDDRLPGKVPDHRVKGPSPDNQQKWYYKDPQGEIQGPFSNREMAEWFQAGYFPMSLLLRRVCDEAFQPLGDLIKMWGRVPFTPPPTPRLGELGPEHLNRHQEITALYQLQQLHYRQFLIQQQYAQVLAQQQKAALSSQQQQQLTLLLQQFQSLKLRISEQTMIPTIARPVPVPDNPSLWDLQTAAPPPTVWDGSSVWDLPVEQPSSQGATREQLEKMEQERREAELRAKQEEEEQRRRHEEEEKRKRQEEEELARRKQEEALRRQREQELALRRQMEEDERQREEERRQLEERRRMEEERRRQEDEKRQQEEERRRLEEERRRHEEERKRHEEERKRAEEKRRREEEKKREEEERRQREEYQKKQEEAAKWAREEEENARRLLEETKLKQEEEERKKREEAQRQKELQRQRQQQEALRRLQQQQQQQQLAQMKLPSSSTWGQQVSPVGGQQSALSLAEIQKLEEERERQNRDEQRRQQHEIKSLQQQQQQQKMSGWGNVSKSTGTTKSLLEIQQEEAKQMQKNQQQQQQAGRARPSNITLPAVPVVSPPQLNSNIGCSNSGNSVWGTLNNNLSPQWSTDSISSIWSTTDNKGSSVGFWDDAVKEIAPRNPVGKNKNNASKPTGTSSRQNKKVEQEEKLLRLFQGASKCQDSFTQWCEQTLRALSTAQSLDVPTFVSFLREVESPYEVHDYVRAYLGDTPEAKDFSKQFLDRRTKQKTGQQQDAGWGMYQTSQNSVQQMSLETAQSAGRKKKKQKMVRADPSLLGFSVNASSEREYKKIIFPCNVNPHNAEVVWVGWSTLMFTQLLDYFRFAPVCSDLWGGGLGLTLIKRWLYYITNLILDALLLGDHLGFAENLHVSKKIFATVFTHYLRQQDVLTIQGTYKNMPCTVTPQLLLLLFAGILLPAMFTAGYPQVAAPTLWQEPAELPSGVEPIETTPSVRPSDVTGVPPDTSDPDPTHEEPLGNDDGSLGPGAVAAIVLAALLGTSVLIALIVITLRKFSAP</sequence>
<dbReference type="CDD" id="cd00072">
    <property type="entry name" value="GYF"/>
    <property type="match status" value="1"/>
</dbReference>
<dbReference type="SMART" id="SM00444">
    <property type="entry name" value="GYF"/>
    <property type="match status" value="1"/>
</dbReference>
<evidence type="ECO:0000313" key="5">
    <source>
        <dbReference type="EMBL" id="CAH2246687.1"/>
    </source>
</evidence>
<dbReference type="GO" id="GO:0005829">
    <property type="term" value="C:cytosol"/>
    <property type="evidence" value="ECO:0007669"/>
    <property type="project" value="TreeGrafter"/>
</dbReference>
<feature type="region of interest" description="Disordered" evidence="2">
    <location>
        <begin position="107"/>
        <end position="138"/>
    </location>
</feature>
<feature type="transmembrane region" description="Helical" evidence="3">
    <location>
        <begin position="1363"/>
        <end position="1383"/>
    </location>
</feature>
<dbReference type="Pfam" id="PF02213">
    <property type="entry name" value="GYF"/>
    <property type="match status" value="1"/>
</dbReference>
<dbReference type="GO" id="GO:0031982">
    <property type="term" value="C:vesicle"/>
    <property type="evidence" value="ECO:0007669"/>
    <property type="project" value="TreeGrafter"/>
</dbReference>
<dbReference type="InterPro" id="IPR031500">
    <property type="entry name" value="SNORC"/>
</dbReference>
<dbReference type="EMBL" id="OW240913">
    <property type="protein sequence ID" value="CAH2246687.1"/>
    <property type="molecule type" value="Genomic_DNA"/>
</dbReference>
<dbReference type="GO" id="GO:0043204">
    <property type="term" value="C:perikaryon"/>
    <property type="evidence" value="ECO:0007669"/>
    <property type="project" value="TreeGrafter"/>
</dbReference>
<gene>
    <name evidence="5" type="ORF">PECUL_23A008611</name>
</gene>
<feature type="compositionally biased region" description="Low complexity" evidence="2">
    <location>
        <begin position="974"/>
        <end position="985"/>
    </location>
</feature>
<feature type="compositionally biased region" description="Basic and acidic residues" evidence="2">
    <location>
        <begin position="993"/>
        <end position="1015"/>
    </location>
</feature>
<feature type="compositionally biased region" description="Polar residues" evidence="2">
    <location>
        <begin position="1147"/>
        <end position="1160"/>
    </location>
</feature>
<keyword evidence="3" id="KW-0812">Transmembrane</keyword>
<reference evidence="5" key="1">
    <citation type="submission" date="2022-03" db="EMBL/GenBank/DDBJ databases">
        <authorList>
            <person name="Alioto T."/>
            <person name="Alioto T."/>
            <person name="Gomez Garrido J."/>
        </authorList>
    </citation>
    <scope>NUCLEOTIDE SEQUENCE</scope>
</reference>
<name>A0AAD1VQV8_PELCU</name>
<accession>A0AAD1VQV8</accession>
<dbReference type="GO" id="GO:0048009">
    <property type="term" value="P:insulin-like growth factor receptor signaling pathway"/>
    <property type="evidence" value="ECO:0007669"/>
    <property type="project" value="TreeGrafter"/>
</dbReference>
<feature type="domain" description="GYF" evidence="4">
    <location>
        <begin position="555"/>
        <end position="603"/>
    </location>
</feature>
<feature type="compositionally biased region" description="Acidic residues" evidence="2">
    <location>
        <begin position="294"/>
        <end position="303"/>
    </location>
</feature>
<keyword evidence="6" id="KW-1185">Reference proteome</keyword>
<dbReference type="PANTHER" id="PTHR14445">
    <property type="entry name" value="GRB10 INTERACTING GYF PROTEIN"/>
    <property type="match status" value="1"/>
</dbReference>
<dbReference type="PANTHER" id="PTHR14445:SF38">
    <property type="entry name" value="GRB10-INTERACTING GYF PROTEIN 2"/>
    <property type="match status" value="1"/>
</dbReference>
<organism evidence="5 6">
    <name type="scientific">Pelobates cultripes</name>
    <name type="common">Western spadefoot toad</name>
    <dbReference type="NCBI Taxonomy" id="61616"/>
    <lineage>
        <taxon>Eukaryota</taxon>
        <taxon>Metazoa</taxon>
        <taxon>Chordata</taxon>
        <taxon>Craniata</taxon>
        <taxon>Vertebrata</taxon>
        <taxon>Euteleostomi</taxon>
        <taxon>Amphibia</taxon>
        <taxon>Batrachia</taxon>
        <taxon>Anura</taxon>
        <taxon>Pelobatoidea</taxon>
        <taxon>Pelobatidae</taxon>
        <taxon>Pelobates</taxon>
    </lineage>
</organism>
<feature type="region of interest" description="Disordered" evidence="2">
    <location>
        <begin position="710"/>
        <end position="1036"/>
    </location>
</feature>
<feature type="region of interest" description="Disordered" evidence="2">
    <location>
        <begin position="1139"/>
        <end position="1165"/>
    </location>
</feature>
<comment type="similarity">
    <text evidence="1">Belongs to the GIGYF family.</text>
</comment>
<evidence type="ECO:0000259" key="4">
    <source>
        <dbReference type="PROSITE" id="PS50829"/>
    </source>
</evidence>
<proteinExistence type="inferred from homology"/>
<feature type="region of interest" description="Disordered" evidence="2">
    <location>
        <begin position="1462"/>
        <end position="1499"/>
    </location>
</feature>